<proteinExistence type="predicted"/>
<dbReference type="InterPro" id="IPR032675">
    <property type="entry name" value="LRR_dom_sf"/>
</dbReference>
<evidence type="ECO:0000313" key="5">
    <source>
        <dbReference type="Proteomes" id="UP000276295"/>
    </source>
</evidence>
<keyword evidence="1" id="KW-0788">Thiol protease</keyword>
<dbReference type="InterPro" id="IPR038765">
    <property type="entry name" value="Papain-like_cys_pep_sf"/>
</dbReference>
<dbReference type="SMART" id="SM00230">
    <property type="entry name" value="CysPc"/>
    <property type="match status" value="1"/>
</dbReference>
<dbReference type="Proteomes" id="UP000276295">
    <property type="component" value="Unassembled WGS sequence"/>
</dbReference>
<dbReference type="EMBL" id="QZWH01000009">
    <property type="protein sequence ID" value="RJT26258.1"/>
    <property type="molecule type" value="Genomic_DNA"/>
</dbReference>
<reference evidence="4 5" key="1">
    <citation type="submission" date="2018-09" db="EMBL/GenBank/DDBJ databases">
        <title>Draft genome sequence of Buttiauxella izardii CCUG 35510T.</title>
        <authorList>
            <person name="Salva-Serra F."/>
            <person name="Marathe N."/>
            <person name="Moore E."/>
            <person name="Stadler-Svensson L."/>
            <person name="Engstrom-Jakobsson H."/>
        </authorList>
    </citation>
    <scope>NUCLEOTIDE SEQUENCE [LARGE SCALE GENOMIC DNA]</scope>
    <source>
        <strain evidence="4 5">CCUG 35510</strain>
    </source>
</reference>
<dbReference type="Pfam" id="PF00648">
    <property type="entry name" value="Peptidase_C2"/>
    <property type="match status" value="1"/>
</dbReference>
<dbReference type="InterPro" id="IPR001300">
    <property type="entry name" value="Peptidase_C2_calpain_cat"/>
</dbReference>
<dbReference type="GO" id="GO:0006508">
    <property type="term" value="P:proteolysis"/>
    <property type="evidence" value="ECO:0007669"/>
    <property type="project" value="UniProtKB-KW"/>
</dbReference>
<dbReference type="SUPFAM" id="SSF54001">
    <property type="entry name" value="Cysteine proteinases"/>
    <property type="match status" value="1"/>
</dbReference>
<dbReference type="OrthoDB" id="6617717at2"/>
<feature type="active site" evidence="1">
    <location>
        <position position="734"/>
    </location>
</feature>
<dbReference type="PROSITE" id="PS50203">
    <property type="entry name" value="CALPAIN_CAT"/>
    <property type="match status" value="1"/>
</dbReference>
<accession>A0A3A5K1X3</accession>
<evidence type="ECO:0000313" key="4">
    <source>
        <dbReference type="EMBL" id="RJT26258.1"/>
    </source>
</evidence>
<protein>
    <recommendedName>
        <fullName evidence="3">Calpain catalytic domain-containing protein</fullName>
    </recommendedName>
</protein>
<feature type="active site" evidence="1">
    <location>
        <position position="563"/>
    </location>
</feature>
<organism evidence="4 5">
    <name type="scientific">Buttiauxella izardii</name>
    <dbReference type="NCBI Taxonomy" id="82991"/>
    <lineage>
        <taxon>Bacteria</taxon>
        <taxon>Pseudomonadati</taxon>
        <taxon>Pseudomonadota</taxon>
        <taxon>Gammaproteobacteria</taxon>
        <taxon>Enterobacterales</taxon>
        <taxon>Enterobacteriaceae</taxon>
        <taxon>Buttiauxella</taxon>
    </lineage>
</organism>
<dbReference type="AlphaFoldDB" id="A0A3A5K1X3"/>
<gene>
    <name evidence="4" type="ORF">D6029_06355</name>
</gene>
<keyword evidence="1" id="KW-0378">Hydrolase</keyword>
<keyword evidence="1" id="KW-0645">Protease</keyword>
<feature type="domain" description="Calpain catalytic" evidence="3">
    <location>
        <begin position="543"/>
        <end position="757"/>
    </location>
</feature>
<evidence type="ECO:0000259" key="3">
    <source>
        <dbReference type="PROSITE" id="PS50203"/>
    </source>
</evidence>
<evidence type="ECO:0000256" key="2">
    <source>
        <dbReference type="SAM" id="MobiDB-lite"/>
    </source>
</evidence>
<dbReference type="GO" id="GO:0004198">
    <property type="term" value="F:calcium-dependent cysteine-type endopeptidase activity"/>
    <property type="evidence" value="ECO:0007669"/>
    <property type="project" value="InterPro"/>
</dbReference>
<dbReference type="Gene3D" id="3.80.10.10">
    <property type="entry name" value="Ribonuclease Inhibitor"/>
    <property type="match status" value="1"/>
</dbReference>
<keyword evidence="5" id="KW-1185">Reference proteome</keyword>
<comment type="caution">
    <text evidence="4">The sequence shown here is derived from an EMBL/GenBank/DDBJ whole genome shotgun (WGS) entry which is preliminary data.</text>
</comment>
<sequence>MYSGKETTVSDSTQNNTAMPDLNKISSWSQADYELLTADFVSKMTPAQIYAMGHTSWMPDEAAAGFTAEMVQQISISMYWFKPGWVNNLSMEALQGLTPAQMGEFTANTLCGVDAAHLSTFTAEQVAGINCSFYWFDANWLNSLSIPAFQAINAKQLSGLTGANLTGIDSAHAAALTVSQITSWTTTFYWFNSTFLNNLSTETFQAISSKHLNELTSANFLKLDNQHLAALTAAQVAASSRIGDLTSEQFGYLDISGLSVSAIGQLSKKEYLGLTAKQVSTFSAEQIQALKSFDLIPAAAINGFTPVQIAGFGDDLSLLPAAFLNNLDTAMFAAFTPAQLRTLSPATFAALDYQHFWTINDLPALSDVMSSLSTDQLLTVSQLMSIEQIAQLPESQNSLINTSVETGFALVDRISDPALKELMHNAVTNDASLFSFQSIESVLKDFAAQLTGNLSANQYGDIKNYVQEIGNVCGTDSAIYSLVNGLIGTSGASINWTATGPGERIGSLAAGSSVTQFNQLISTWFDGANAPASSSMAHVEGRPLFAKGGPSINDITQGGVSDCALLSALQAVVNIAPDFIKSMIVENPNNTYSVRFFNKGEPHWVTVDGNVCSYGENSANSSWAAIVERANVAFEATYMNDINNYSSLGGGHIKMEEITGDTLTSFRALVTSEEKWDTTNFEILKTAVLNGAPAQLSSWANSKNTATGQTNFVSGHAFGIIGFDESTQDFILTNPWGAYRNDNVQGTFEASMDEMWQKGNFSTNILIANINDTSGAAGPLVHAMAAMNTSPSAALTHSALPNHVNNGTLAASHA</sequence>
<evidence type="ECO:0000256" key="1">
    <source>
        <dbReference type="PROSITE-ProRule" id="PRU00239"/>
    </source>
</evidence>
<feature type="region of interest" description="Disordered" evidence="2">
    <location>
        <begin position="1"/>
        <end position="21"/>
    </location>
</feature>
<name>A0A3A5K1X3_9ENTR</name>
<feature type="active site" evidence="1">
    <location>
        <position position="716"/>
    </location>
</feature>